<dbReference type="PANTHER" id="PTHR31014:SF0">
    <property type="entry name" value="MITOCHONDRIAL TRANSLATION SYSTEM COMPONENT PET127-RELATED"/>
    <property type="match status" value="1"/>
</dbReference>
<feature type="compositionally biased region" description="Polar residues" evidence="1">
    <location>
        <begin position="561"/>
        <end position="571"/>
    </location>
</feature>
<protein>
    <submittedName>
        <fullName evidence="2">Pet127-domain-containing protein</fullName>
    </submittedName>
</protein>
<accession>A0A6A5X1W7</accession>
<feature type="region of interest" description="Disordered" evidence="1">
    <location>
        <begin position="402"/>
        <end position="445"/>
    </location>
</feature>
<evidence type="ECO:0000313" key="3">
    <source>
        <dbReference type="Proteomes" id="UP000799779"/>
    </source>
</evidence>
<name>A0A6A5X1W7_9PLEO</name>
<dbReference type="OrthoDB" id="10249045at2759"/>
<reference evidence="2" key="1">
    <citation type="journal article" date="2020" name="Stud. Mycol.">
        <title>101 Dothideomycetes genomes: a test case for predicting lifestyles and emergence of pathogens.</title>
        <authorList>
            <person name="Haridas S."/>
            <person name="Albert R."/>
            <person name="Binder M."/>
            <person name="Bloem J."/>
            <person name="Labutti K."/>
            <person name="Salamov A."/>
            <person name="Andreopoulos B."/>
            <person name="Baker S."/>
            <person name="Barry K."/>
            <person name="Bills G."/>
            <person name="Bluhm B."/>
            <person name="Cannon C."/>
            <person name="Castanera R."/>
            <person name="Culley D."/>
            <person name="Daum C."/>
            <person name="Ezra D."/>
            <person name="Gonzalez J."/>
            <person name="Henrissat B."/>
            <person name="Kuo A."/>
            <person name="Liang C."/>
            <person name="Lipzen A."/>
            <person name="Lutzoni F."/>
            <person name="Magnuson J."/>
            <person name="Mondo S."/>
            <person name="Nolan M."/>
            <person name="Ohm R."/>
            <person name="Pangilinan J."/>
            <person name="Park H.-J."/>
            <person name="Ramirez L."/>
            <person name="Alfaro M."/>
            <person name="Sun H."/>
            <person name="Tritt A."/>
            <person name="Yoshinaga Y."/>
            <person name="Zwiers L.-H."/>
            <person name="Turgeon B."/>
            <person name="Goodwin S."/>
            <person name="Spatafora J."/>
            <person name="Crous P."/>
            <person name="Grigoriev I."/>
        </authorList>
    </citation>
    <scope>NUCLEOTIDE SEQUENCE</scope>
    <source>
        <strain evidence="2">CBS 123094</strain>
    </source>
</reference>
<feature type="compositionally biased region" description="Acidic residues" evidence="1">
    <location>
        <begin position="402"/>
        <end position="415"/>
    </location>
</feature>
<dbReference type="Proteomes" id="UP000799779">
    <property type="component" value="Unassembled WGS sequence"/>
</dbReference>
<dbReference type="GO" id="GO:0005740">
    <property type="term" value="C:mitochondrial envelope"/>
    <property type="evidence" value="ECO:0007669"/>
    <property type="project" value="TreeGrafter"/>
</dbReference>
<dbReference type="Pfam" id="PF08634">
    <property type="entry name" value="Pet127"/>
    <property type="match status" value="1"/>
</dbReference>
<keyword evidence="3" id="KW-1185">Reference proteome</keyword>
<sequence>MLGYGLDRVLFNAGVYRLQDPRSRVYNFDPYLEEIMPVQEFDFDALTAYKTSSQDESLLAITKEHGTKFTGSTSSMSGVLSQFHHLISGQRLLNHKMLSQTFVAPSNKFSKVSRAPTSIFLRRKNGVHAIDADKSFDSPNVMSWLGHSMEKLLTTTPEEFEKFRRSNAAEAPKEDGSARCFHYSKQGNFLIRSQLDAYDPRLPGAGIFDVKTRAVVSIRMNAEEYETGLGYQLRYDHGEWESYEREFYDMSRATMLKYSLQVRMGRMDGIFVAYHNIERMFGFQYLSLADMDRVLHGQTDPCLGDQEFKMSVHLFDEVLQRATERFPDNEIRLTFHVSGKTPSYMAIIAEPFTSEEVDNIQASKKDIFDEFKWKVVGGQPDESKMQSEWRDIQERVNEELISEEATEQGEDEEAITNDVNASNVEEQPKGEEPSATGAQMTEAPAQAEKPIMGWTLTVRNRVNGNTTDRPENLEPSDDWALEYFLQEIPEEGRGKVHANLQKSIMSIFGQDQAARDVDLRFYRQKIQKWTDAGRRWQEEQKEIDEKMGKQIYRPLGPGSEAASTPVSSQDK</sequence>
<organism evidence="2 3">
    <name type="scientific">Amniculicola lignicola CBS 123094</name>
    <dbReference type="NCBI Taxonomy" id="1392246"/>
    <lineage>
        <taxon>Eukaryota</taxon>
        <taxon>Fungi</taxon>
        <taxon>Dikarya</taxon>
        <taxon>Ascomycota</taxon>
        <taxon>Pezizomycotina</taxon>
        <taxon>Dothideomycetes</taxon>
        <taxon>Pleosporomycetidae</taxon>
        <taxon>Pleosporales</taxon>
        <taxon>Amniculicolaceae</taxon>
        <taxon>Amniculicola</taxon>
    </lineage>
</organism>
<feature type="region of interest" description="Disordered" evidence="1">
    <location>
        <begin position="540"/>
        <end position="571"/>
    </location>
</feature>
<gene>
    <name evidence="2" type="ORF">P154DRAFT_587269</name>
</gene>
<dbReference type="EMBL" id="ML977567">
    <property type="protein sequence ID" value="KAF2004526.1"/>
    <property type="molecule type" value="Genomic_DNA"/>
</dbReference>
<evidence type="ECO:0000313" key="2">
    <source>
        <dbReference type="EMBL" id="KAF2004526.1"/>
    </source>
</evidence>
<dbReference type="InterPro" id="IPR013943">
    <property type="entry name" value="Pet127"/>
</dbReference>
<evidence type="ECO:0000256" key="1">
    <source>
        <dbReference type="SAM" id="MobiDB-lite"/>
    </source>
</evidence>
<proteinExistence type="predicted"/>
<dbReference type="PANTHER" id="PTHR31014">
    <property type="entry name" value="MITOCHONDRIAL TRANSLATION SYSTEM COMPONENT PET127-RELATED"/>
    <property type="match status" value="1"/>
</dbReference>
<dbReference type="AlphaFoldDB" id="A0A6A5X1W7"/>
<dbReference type="GO" id="GO:0000964">
    <property type="term" value="P:mitochondrial RNA 5'-end processing"/>
    <property type="evidence" value="ECO:0007669"/>
    <property type="project" value="TreeGrafter"/>
</dbReference>